<evidence type="ECO:0000313" key="2">
    <source>
        <dbReference type="Proteomes" id="UP001642484"/>
    </source>
</evidence>
<dbReference type="Proteomes" id="UP001642484">
    <property type="component" value="Unassembled WGS sequence"/>
</dbReference>
<dbReference type="Gene3D" id="3.40.1000.10">
    <property type="entry name" value="Mog1/PsbP, alpha/beta/alpha sandwich"/>
    <property type="match status" value="1"/>
</dbReference>
<feature type="non-terminal residue" evidence="1">
    <location>
        <position position="1"/>
    </location>
</feature>
<accession>A0ABP0NM83</accession>
<reference evidence="1 2" key="1">
    <citation type="submission" date="2024-02" db="EMBL/GenBank/DDBJ databases">
        <authorList>
            <person name="Chen Y."/>
            <person name="Shah S."/>
            <person name="Dougan E. K."/>
            <person name="Thang M."/>
            <person name="Chan C."/>
        </authorList>
    </citation>
    <scope>NUCLEOTIDE SEQUENCE [LARGE SCALE GENOMIC DNA]</scope>
</reference>
<sequence>VAEKLLTDLVPPGAPQEIISVNSKTDDLGHRVDLVEFAYQWKFDEALARQLGRKKFQLHCKALVTVARNKQFLLQIASEEKRWEYRGDDYQVAIDTFKLTY</sequence>
<proteinExistence type="predicted"/>
<comment type="caution">
    <text evidence="1">The sequence shown here is derived from an EMBL/GenBank/DDBJ whole genome shotgun (WGS) entry which is preliminary data.</text>
</comment>
<keyword evidence="2" id="KW-1185">Reference proteome</keyword>
<evidence type="ECO:0000313" key="1">
    <source>
        <dbReference type="EMBL" id="CAK9064885.1"/>
    </source>
</evidence>
<gene>
    <name evidence="1" type="ORF">CCMP2556_LOCUS31902</name>
</gene>
<name>A0ABP0NM83_9DINO</name>
<organism evidence="1 2">
    <name type="scientific">Durusdinium trenchii</name>
    <dbReference type="NCBI Taxonomy" id="1381693"/>
    <lineage>
        <taxon>Eukaryota</taxon>
        <taxon>Sar</taxon>
        <taxon>Alveolata</taxon>
        <taxon>Dinophyceae</taxon>
        <taxon>Suessiales</taxon>
        <taxon>Symbiodiniaceae</taxon>
        <taxon>Durusdinium</taxon>
    </lineage>
</organism>
<protein>
    <submittedName>
        <fullName evidence="1">Uncharacterized protein</fullName>
    </submittedName>
</protein>
<dbReference type="EMBL" id="CAXAMN010021960">
    <property type="protein sequence ID" value="CAK9064885.1"/>
    <property type="molecule type" value="Genomic_DNA"/>
</dbReference>